<protein>
    <submittedName>
        <fullName evidence="8">Methyl-accepting chemotaxis sensory transducer</fullName>
    </submittedName>
</protein>
<dbReference type="SUPFAM" id="SSF58104">
    <property type="entry name" value="Methyl-accepting chemotaxis protein (MCP) signaling domain"/>
    <property type="match status" value="1"/>
</dbReference>
<name>Q30RW5_SULDN</name>
<evidence type="ECO:0000256" key="1">
    <source>
        <dbReference type="ARBA" id="ARBA00023224"/>
    </source>
</evidence>
<evidence type="ECO:0000259" key="7">
    <source>
        <dbReference type="PROSITE" id="PS50885"/>
    </source>
</evidence>
<dbReference type="SMART" id="SM00283">
    <property type="entry name" value="MA"/>
    <property type="match status" value="1"/>
</dbReference>
<evidence type="ECO:0000256" key="2">
    <source>
        <dbReference type="ARBA" id="ARBA00029447"/>
    </source>
</evidence>
<keyword evidence="1 3" id="KW-0807">Transducer</keyword>
<dbReference type="PANTHER" id="PTHR32089">
    <property type="entry name" value="METHYL-ACCEPTING CHEMOTAXIS PROTEIN MCPB"/>
    <property type="match status" value="1"/>
</dbReference>
<accession>Q30RW5</accession>
<dbReference type="Pfam" id="PF08376">
    <property type="entry name" value="NIT"/>
    <property type="match status" value="1"/>
</dbReference>
<dbReference type="Proteomes" id="UP000002714">
    <property type="component" value="Chromosome"/>
</dbReference>
<evidence type="ECO:0000313" key="9">
    <source>
        <dbReference type="Proteomes" id="UP000002714"/>
    </source>
</evidence>
<keyword evidence="5" id="KW-0812">Transmembrane</keyword>
<dbReference type="STRING" id="326298.Suden_0988"/>
<dbReference type="GO" id="GO:0016020">
    <property type="term" value="C:membrane"/>
    <property type="evidence" value="ECO:0007669"/>
    <property type="project" value="InterPro"/>
</dbReference>
<comment type="similarity">
    <text evidence="2">Belongs to the methyl-accepting chemotaxis (MCP) protein family.</text>
</comment>
<dbReference type="InterPro" id="IPR003660">
    <property type="entry name" value="HAMP_dom"/>
</dbReference>
<sequence length="652" mass="72338">MQKLSIKLRFIILISIPIVAVLALAVGRIFYDISIKQNLEVTKERIIEAESLSRAVHYLQIERGVSAGFLASKGQNGSSILQSSRQNSDEALNNIRVTYEKTKSDISMLNNLNELKQKRDAIDSLSISGLDVGAYYTQIVAALIDTVTIIPSLIDDKDNRNTIQTYTHLVFTKESLGQIRALLNRVFSTNKMEIKEFSMLIGRELILKGNKKKFEALASKELRDSYERIFRGEVVKKTFDIIEEAKKRGIEGDFGIDSNMWFSTVTSTIELLREVEIEIYKSVYTSINKKIEDASNNIIILLAGLVICTILFIFFILHLIKISIVKPIDIFKNTLLGIGDSRDLTIKMDENSPQELSEMASSFNTLIKTIRELIETSKLSSSENASISHELSTTSLRVGTNVEKSVAVINEAEKKATHIKDEITAATKDAIKSKEEILKANETLAKARDEIVSLANKVQSSAEVEVELSHRMQTLSHEANEVKSILDIISDIADQTNLLALNAAIEAARAGEHGRGFAVVADEVRKLAERTQKSLSEINATINIIVHGIIEVSTQMDSNSKEIQELASSASNVEEMINNSVSIVKGAVTATDKTVNDFEKTKIDVDSIVSQVSDINDMSSQNARNVEEIAAAAEHLNVMTDELHVKLEMFKT</sequence>
<dbReference type="PROSITE" id="PS50885">
    <property type="entry name" value="HAMP"/>
    <property type="match status" value="1"/>
</dbReference>
<dbReference type="InterPro" id="IPR004089">
    <property type="entry name" value="MCPsignal_dom"/>
</dbReference>
<feature type="domain" description="HAMP" evidence="7">
    <location>
        <begin position="322"/>
        <end position="375"/>
    </location>
</feature>
<dbReference type="PANTHER" id="PTHR32089:SF114">
    <property type="entry name" value="METHYL-ACCEPTING CHEMOTAXIS PROTEIN MCPB"/>
    <property type="match status" value="1"/>
</dbReference>
<gene>
    <name evidence="8" type="ordered locus">Suden_0988</name>
</gene>
<feature type="coiled-coil region" evidence="4">
    <location>
        <begin position="409"/>
        <end position="457"/>
    </location>
</feature>
<evidence type="ECO:0000256" key="3">
    <source>
        <dbReference type="PROSITE-ProRule" id="PRU00284"/>
    </source>
</evidence>
<dbReference type="EMBL" id="CP000153">
    <property type="protein sequence ID" value="ABB44266.1"/>
    <property type="molecule type" value="Genomic_DNA"/>
</dbReference>
<dbReference type="InterPro" id="IPR013587">
    <property type="entry name" value="Nitrate/nitrite_sensing"/>
</dbReference>
<keyword evidence="5" id="KW-1133">Transmembrane helix</keyword>
<reference evidence="8 9" key="1">
    <citation type="journal article" date="2008" name="Appl. Environ. Microbiol.">
        <title>Genome of the epsilonproteobacterial chemolithoautotroph Sulfurimonas denitrificans.</title>
        <authorList>
            <person name="Sievert S.M."/>
            <person name="Scott K.M."/>
            <person name="Klotz M.G."/>
            <person name="Chain P.S.G."/>
            <person name="Hauser L.J."/>
            <person name="Hemp J."/>
            <person name="Huegler M."/>
            <person name="Land M."/>
            <person name="Lapidus A."/>
            <person name="Larimer F.W."/>
            <person name="Lucas S."/>
            <person name="Malfatti S.A."/>
            <person name="Meyer F."/>
            <person name="Paulsen I.T."/>
            <person name="Ren Q."/>
            <person name="Simon J."/>
            <person name="Bailey K."/>
            <person name="Diaz E."/>
            <person name="Fitzpatrick K.A."/>
            <person name="Glover B."/>
            <person name="Gwatney N."/>
            <person name="Korajkic A."/>
            <person name="Long A."/>
            <person name="Mobberley J.M."/>
            <person name="Pantry S.N."/>
            <person name="Pazder G."/>
            <person name="Peterson S."/>
            <person name="Quintanilla J.D."/>
            <person name="Sprinkle R."/>
            <person name="Stephens J."/>
            <person name="Thomas P."/>
            <person name="Vaughn R."/>
            <person name="Weber M.J."/>
            <person name="Wooten L.L."/>
        </authorList>
    </citation>
    <scope>NUCLEOTIDE SEQUENCE [LARGE SCALE GENOMIC DNA]</scope>
    <source>
        <strain evidence="9">ATCC 33889 / DSM 1251</strain>
    </source>
</reference>
<keyword evidence="4" id="KW-0175">Coiled coil</keyword>
<keyword evidence="5" id="KW-0472">Membrane</keyword>
<evidence type="ECO:0000259" key="6">
    <source>
        <dbReference type="PROSITE" id="PS50111"/>
    </source>
</evidence>
<dbReference type="PROSITE" id="PS50111">
    <property type="entry name" value="CHEMOTAXIS_TRANSDUC_2"/>
    <property type="match status" value="1"/>
</dbReference>
<dbReference type="eggNOG" id="COG0840">
    <property type="taxonomic scope" value="Bacteria"/>
</dbReference>
<evidence type="ECO:0000313" key="8">
    <source>
        <dbReference type="EMBL" id="ABB44266.1"/>
    </source>
</evidence>
<dbReference type="KEGG" id="tdn:Suden_0988"/>
<dbReference type="RefSeq" id="WP_011372618.1">
    <property type="nucleotide sequence ID" value="NC_007575.1"/>
</dbReference>
<dbReference type="AlphaFoldDB" id="Q30RW5"/>
<proteinExistence type="inferred from homology"/>
<dbReference type="GO" id="GO:0007165">
    <property type="term" value="P:signal transduction"/>
    <property type="evidence" value="ECO:0007669"/>
    <property type="project" value="UniProtKB-KW"/>
</dbReference>
<dbReference type="Gene3D" id="1.10.287.950">
    <property type="entry name" value="Methyl-accepting chemotaxis protein"/>
    <property type="match status" value="1"/>
</dbReference>
<dbReference type="HOGENOM" id="CLU_000445_107_27_7"/>
<evidence type="ECO:0000256" key="4">
    <source>
        <dbReference type="SAM" id="Coils"/>
    </source>
</evidence>
<keyword evidence="9" id="KW-1185">Reference proteome</keyword>
<feature type="transmembrane region" description="Helical" evidence="5">
    <location>
        <begin position="298"/>
        <end position="320"/>
    </location>
</feature>
<organism evidence="8 9">
    <name type="scientific">Sulfurimonas denitrificans (strain ATCC 33889 / DSM 1251)</name>
    <name type="common">Thiomicrospira denitrificans (strain ATCC 33889 / DSM 1251)</name>
    <dbReference type="NCBI Taxonomy" id="326298"/>
    <lineage>
        <taxon>Bacteria</taxon>
        <taxon>Pseudomonadati</taxon>
        <taxon>Campylobacterota</taxon>
        <taxon>Epsilonproteobacteria</taxon>
        <taxon>Campylobacterales</taxon>
        <taxon>Sulfurimonadaceae</taxon>
        <taxon>Sulfurimonas</taxon>
    </lineage>
</organism>
<dbReference type="SMART" id="SM00304">
    <property type="entry name" value="HAMP"/>
    <property type="match status" value="1"/>
</dbReference>
<feature type="domain" description="Methyl-accepting transducer" evidence="6">
    <location>
        <begin position="380"/>
        <end position="637"/>
    </location>
</feature>
<dbReference type="Pfam" id="PF00015">
    <property type="entry name" value="MCPsignal"/>
    <property type="match status" value="1"/>
</dbReference>
<feature type="transmembrane region" description="Helical" evidence="5">
    <location>
        <begin position="12"/>
        <end position="31"/>
    </location>
</feature>
<evidence type="ECO:0000256" key="5">
    <source>
        <dbReference type="SAM" id="Phobius"/>
    </source>
</evidence>